<protein>
    <recommendedName>
        <fullName evidence="10 11">UDP-N-acetylmuramoyl-tripeptide--D-alanyl-D-alanine ligase</fullName>
        <ecNumber evidence="10 11">6.3.2.10</ecNumber>
    </recommendedName>
    <alternativeName>
        <fullName evidence="10">D-alanyl-D-alanine-adding enzyme</fullName>
    </alternativeName>
</protein>
<comment type="caution">
    <text evidence="15">The sequence shown here is derived from an EMBL/GenBank/DDBJ whole genome shotgun (WGS) entry which is preliminary data.</text>
</comment>
<evidence type="ECO:0000313" key="15">
    <source>
        <dbReference type="EMBL" id="MBO8445505.1"/>
    </source>
</evidence>
<comment type="catalytic activity">
    <reaction evidence="10 11">
        <text>D-alanyl-D-alanine + UDP-N-acetyl-alpha-D-muramoyl-L-alanyl-gamma-D-glutamyl-meso-2,6-diaminopimelate + ATP = UDP-N-acetyl-alpha-D-muramoyl-L-alanyl-gamma-D-glutamyl-meso-2,6-diaminopimeloyl-D-alanyl-D-alanine + ADP + phosphate + H(+)</text>
        <dbReference type="Rhea" id="RHEA:28374"/>
        <dbReference type="ChEBI" id="CHEBI:15378"/>
        <dbReference type="ChEBI" id="CHEBI:30616"/>
        <dbReference type="ChEBI" id="CHEBI:43474"/>
        <dbReference type="ChEBI" id="CHEBI:57822"/>
        <dbReference type="ChEBI" id="CHEBI:61386"/>
        <dbReference type="ChEBI" id="CHEBI:83905"/>
        <dbReference type="ChEBI" id="CHEBI:456216"/>
        <dbReference type="EC" id="6.3.2.10"/>
    </reaction>
</comment>
<comment type="similarity">
    <text evidence="10">Belongs to the MurCDEF family. MurF subfamily.</text>
</comment>
<comment type="subcellular location">
    <subcellularLocation>
        <location evidence="10 11">Cytoplasm</location>
    </subcellularLocation>
</comment>
<dbReference type="Pfam" id="PF08245">
    <property type="entry name" value="Mur_ligase_M"/>
    <property type="match status" value="1"/>
</dbReference>
<evidence type="ECO:0000256" key="4">
    <source>
        <dbReference type="ARBA" id="ARBA00022741"/>
    </source>
</evidence>
<gene>
    <name evidence="10" type="primary">murF</name>
    <name evidence="15" type="ORF">IAC23_07410</name>
</gene>
<dbReference type="EC" id="6.3.2.10" evidence="10 11"/>
<dbReference type="SUPFAM" id="SSF63418">
    <property type="entry name" value="MurE/MurF N-terminal domain"/>
    <property type="match status" value="1"/>
</dbReference>
<reference evidence="15" key="2">
    <citation type="journal article" date="2021" name="PeerJ">
        <title>Extensive microbial diversity within the chicken gut microbiome revealed by metagenomics and culture.</title>
        <authorList>
            <person name="Gilroy R."/>
            <person name="Ravi A."/>
            <person name="Getino M."/>
            <person name="Pursley I."/>
            <person name="Horton D.L."/>
            <person name="Alikhan N.F."/>
            <person name="Baker D."/>
            <person name="Gharbi K."/>
            <person name="Hall N."/>
            <person name="Watson M."/>
            <person name="Adriaenssens E.M."/>
            <person name="Foster-Nyarko E."/>
            <person name="Jarju S."/>
            <person name="Secka A."/>
            <person name="Antonio M."/>
            <person name="Oren A."/>
            <person name="Chaudhuri R.R."/>
            <person name="La Ragione R."/>
            <person name="Hildebrand F."/>
            <person name="Pallen M.J."/>
        </authorList>
    </citation>
    <scope>NUCLEOTIDE SEQUENCE</scope>
    <source>
        <strain evidence="15">D5-748</strain>
    </source>
</reference>
<evidence type="ECO:0000256" key="8">
    <source>
        <dbReference type="ARBA" id="ARBA00023306"/>
    </source>
</evidence>
<dbReference type="GO" id="GO:0005737">
    <property type="term" value="C:cytoplasm"/>
    <property type="evidence" value="ECO:0007669"/>
    <property type="project" value="UniProtKB-SubCell"/>
</dbReference>
<evidence type="ECO:0000313" key="16">
    <source>
        <dbReference type="Proteomes" id="UP000823619"/>
    </source>
</evidence>
<evidence type="ECO:0000256" key="11">
    <source>
        <dbReference type="RuleBase" id="RU004136"/>
    </source>
</evidence>
<dbReference type="SUPFAM" id="SSF53623">
    <property type="entry name" value="MurD-like peptide ligases, catalytic domain"/>
    <property type="match status" value="1"/>
</dbReference>
<dbReference type="Gene3D" id="3.90.190.20">
    <property type="entry name" value="Mur ligase, C-terminal domain"/>
    <property type="match status" value="1"/>
</dbReference>
<dbReference type="GO" id="GO:0005524">
    <property type="term" value="F:ATP binding"/>
    <property type="evidence" value="ECO:0007669"/>
    <property type="project" value="UniProtKB-UniRule"/>
</dbReference>
<proteinExistence type="inferred from homology"/>
<dbReference type="InterPro" id="IPR013221">
    <property type="entry name" value="Mur_ligase_cen"/>
</dbReference>
<keyword evidence="9 10" id="KW-0961">Cell wall biogenesis/degradation</keyword>
<dbReference type="PANTHER" id="PTHR43024">
    <property type="entry name" value="UDP-N-ACETYLMURAMOYL-TRIPEPTIDE--D-ALANYL-D-ALANINE LIGASE"/>
    <property type="match status" value="1"/>
</dbReference>
<keyword evidence="7 10" id="KW-0573">Peptidoglycan synthesis</keyword>
<accession>A0A9D9EFQ2</accession>
<dbReference type="InterPro" id="IPR051046">
    <property type="entry name" value="MurCDEF_CellWall_CoF430Synth"/>
</dbReference>
<keyword evidence="3 10" id="KW-0132">Cell division</keyword>
<dbReference type="GO" id="GO:0047480">
    <property type="term" value="F:UDP-N-acetylmuramoyl-tripeptide-D-alanyl-D-alanine ligase activity"/>
    <property type="evidence" value="ECO:0007669"/>
    <property type="project" value="UniProtKB-UniRule"/>
</dbReference>
<name>A0A9D9EFQ2_9BACT</name>
<dbReference type="Gene3D" id="3.40.1190.10">
    <property type="entry name" value="Mur-like, catalytic domain"/>
    <property type="match status" value="1"/>
</dbReference>
<dbReference type="PANTHER" id="PTHR43024:SF1">
    <property type="entry name" value="UDP-N-ACETYLMURAMOYL-TRIPEPTIDE--D-ALANYL-D-ALANINE LIGASE"/>
    <property type="match status" value="1"/>
</dbReference>
<dbReference type="Gene3D" id="3.40.1390.10">
    <property type="entry name" value="MurE/MurF, N-terminal domain"/>
    <property type="match status" value="1"/>
</dbReference>
<dbReference type="SUPFAM" id="SSF53244">
    <property type="entry name" value="MurD-like peptide ligases, peptide-binding domain"/>
    <property type="match status" value="1"/>
</dbReference>
<keyword evidence="8 10" id="KW-0131">Cell cycle</keyword>
<dbReference type="GO" id="GO:0009252">
    <property type="term" value="P:peptidoglycan biosynthetic process"/>
    <property type="evidence" value="ECO:0007669"/>
    <property type="project" value="UniProtKB-UniRule"/>
</dbReference>
<evidence type="ECO:0000259" key="13">
    <source>
        <dbReference type="Pfam" id="PF02875"/>
    </source>
</evidence>
<evidence type="ECO:0000259" key="12">
    <source>
        <dbReference type="Pfam" id="PF01225"/>
    </source>
</evidence>
<evidence type="ECO:0000256" key="3">
    <source>
        <dbReference type="ARBA" id="ARBA00022618"/>
    </source>
</evidence>
<keyword evidence="4 10" id="KW-0547">Nucleotide-binding</keyword>
<dbReference type="NCBIfam" id="TIGR01143">
    <property type="entry name" value="murF"/>
    <property type="match status" value="1"/>
</dbReference>
<dbReference type="GO" id="GO:0008360">
    <property type="term" value="P:regulation of cell shape"/>
    <property type="evidence" value="ECO:0007669"/>
    <property type="project" value="UniProtKB-KW"/>
</dbReference>
<dbReference type="InterPro" id="IPR004101">
    <property type="entry name" value="Mur_ligase_C"/>
</dbReference>
<evidence type="ECO:0000256" key="5">
    <source>
        <dbReference type="ARBA" id="ARBA00022840"/>
    </source>
</evidence>
<dbReference type="GO" id="GO:0051301">
    <property type="term" value="P:cell division"/>
    <property type="evidence" value="ECO:0007669"/>
    <property type="project" value="UniProtKB-KW"/>
</dbReference>
<comment type="pathway">
    <text evidence="10 11">Cell wall biogenesis; peptidoglycan biosynthesis.</text>
</comment>
<dbReference type="InterPro" id="IPR036615">
    <property type="entry name" value="Mur_ligase_C_dom_sf"/>
</dbReference>
<dbReference type="AlphaFoldDB" id="A0A9D9EFQ2"/>
<dbReference type="Pfam" id="PF01225">
    <property type="entry name" value="Mur_ligase"/>
    <property type="match status" value="1"/>
</dbReference>
<keyword evidence="1 10" id="KW-0963">Cytoplasm</keyword>
<feature type="domain" description="Mur ligase C-terminal" evidence="13">
    <location>
        <begin position="340"/>
        <end position="459"/>
    </location>
</feature>
<keyword evidence="6 10" id="KW-0133">Cell shape</keyword>
<evidence type="ECO:0000256" key="6">
    <source>
        <dbReference type="ARBA" id="ARBA00022960"/>
    </source>
</evidence>
<reference evidence="15" key="1">
    <citation type="submission" date="2020-10" db="EMBL/GenBank/DDBJ databases">
        <authorList>
            <person name="Gilroy R."/>
        </authorList>
    </citation>
    <scope>NUCLEOTIDE SEQUENCE</scope>
    <source>
        <strain evidence="15">D5-748</strain>
    </source>
</reference>
<feature type="domain" description="Mur ligase N-terminal catalytic" evidence="12">
    <location>
        <begin position="15"/>
        <end position="111"/>
    </location>
</feature>
<feature type="domain" description="Mur ligase central" evidence="14">
    <location>
        <begin position="129"/>
        <end position="316"/>
    </location>
</feature>
<evidence type="ECO:0000256" key="10">
    <source>
        <dbReference type="HAMAP-Rule" id="MF_02019"/>
    </source>
</evidence>
<dbReference type="InterPro" id="IPR005863">
    <property type="entry name" value="UDP-N-AcMur_synth"/>
</dbReference>
<dbReference type="InterPro" id="IPR000713">
    <property type="entry name" value="Mur_ligase_N"/>
</dbReference>
<dbReference type="InterPro" id="IPR036565">
    <property type="entry name" value="Mur-like_cat_sf"/>
</dbReference>
<comment type="function">
    <text evidence="10 11">Involved in cell wall formation. Catalyzes the final step in the synthesis of UDP-N-acetylmuramoyl-pentapeptide, the precursor of murein.</text>
</comment>
<sequence length="470" mass="50239">MNIQELYNKFRECGSVTTDSRAVKGGEMFFALKGENFDGNEYALMALDAGAAYAVVSESSDAAKCCCPELAQQSAAGGGESAVSAGTGNPYAGKVIPVPDTLLALQELARYHRSMTFVNGKPLTVIGLTGTNGKTTTKELIKTVLSVKYRVTATEGNLNNSIGVPLTLLKINSETQIAVVEMGASHPGDIKELVSVALPNYGLITNVGRCHLLGFGSFEGVMKTKGELYDYIQRTADKAFLNVDNPDLCKMASERPDLLTIPYGVKYQNVTVHAASDGCPFLKMTVPSPEDGTAVEIDTHLVGAYNADNVMAAIAVGKEFGISLQEAAGAIASYIPSNNRSQLVRTERNTLIVDAYNANPTSVNAALDNFGMLNATDKAVMLGDMLELGDFSEKEHLDIVTRVKNMGVKAFFVGKEFGKALEQSKSTAALFHFNTSDELASWLEANPLDGCMILVKGSRGTRMEKVIPVL</sequence>
<evidence type="ECO:0000259" key="14">
    <source>
        <dbReference type="Pfam" id="PF08245"/>
    </source>
</evidence>
<dbReference type="Pfam" id="PF02875">
    <property type="entry name" value="Mur_ligase_C"/>
    <property type="match status" value="1"/>
</dbReference>
<dbReference type="GO" id="GO:0071555">
    <property type="term" value="P:cell wall organization"/>
    <property type="evidence" value="ECO:0007669"/>
    <property type="project" value="UniProtKB-KW"/>
</dbReference>
<evidence type="ECO:0000256" key="2">
    <source>
        <dbReference type="ARBA" id="ARBA00022598"/>
    </source>
</evidence>
<dbReference type="HAMAP" id="MF_02019">
    <property type="entry name" value="MurF"/>
    <property type="match status" value="1"/>
</dbReference>
<keyword evidence="2 10" id="KW-0436">Ligase</keyword>
<feature type="binding site" evidence="10">
    <location>
        <begin position="130"/>
        <end position="136"/>
    </location>
    <ligand>
        <name>ATP</name>
        <dbReference type="ChEBI" id="CHEBI:30616"/>
    </ligand>
</feature>
<evidence type="ECO:0000256" key="9">
    <source>
        <dbReference type="ARBA" id="ARBA00023316"/>
    </source>
</evidence>
<organism evidence="15 16">
    <name type="scientific">Candidatus Cryptobacteroides merdavium</name>
    <dbReference type="NCBI Taxonomy" id="2840769"/>
    <lineage>
        <taxon>Bacteria</taxon>
        <taxon>Pseudomonadati</taxon>
        <taxon>Bacteroidota</taxon>
        <taxon>Bacteroidia</taxon>
        <taxon>Bacteroidales</taxon>
        <taxon>Candidatus Cryptobacteroides</taxon>
    </lineage>
</organism>
<dbReference type="EMBL" id="JADIMO010000096">
    <property type="protein sequence ID" value="MBO8445505.1"/>
    <property type="molecule type" value="Genomic_DNA"/>
</dbReference>
<keyword evidence="5 10" id="KW-0067">ATP-binding</keyword>
<dbReference type="InterPro" id="IPR035911">
    <property type="entry name" value="MurE/MurF_N"/>
</dbReference>
<evidence type="ECO:0000256" key="7">
    <source>
        <dbReference type="ARBA" id="ARBA00022984"/>
    </source>
</evidence>
<evidence type="ECO:0000256" key="1">
    <source>
        <dbReference type="ARBA" id="ARBA00022490"/>
    </source>
</evidence>
<dbReference type="Proteomes" id="UP000823619">
    <property type="component" value="Unassembled WGS sequence"/>
</dbReference>